<name>A0A135I5I8_9GAMM</name>
<reference evidence="1 2" key="1">
    <citation type="submission" date="2015-11" db="EMBL/GenBank/DDBJ databases">
        <title>Genomic Taxonomy of the Vibrionaceae.</title>
        <authorList>
            <person name="Gomez-Gil B."/>
            <person name="Enciso-Ibarra J."/>
        </authorList>
    </citation>
    <scope>NUCLEOTIDE SEQUENCE [LARGE SCALE GENOMIC DNA]</scope>
    <source>
        <strain evidence="1 2">CAIM 912</strain>
    </source>
</reference>
<dbReference type="Proteomes" id="UP000070529">
    <property type="component" value="Unassembled WGS sequence"/>
</dbReference>
<dbReference type="RefSeq" id="WP_067419286.1">
    <property type="nucleotide sequence ID" value="NZ_LNTY01000050.1"/>
</dbReference>
<keyword evidence="2" id="KW-1185">Reference proteome</keyword>
<evidence type="ECO:0000313" key="1">
    <source>
        <dbReference type="EMBL" id="KXF80701.1"/>
    </source>
</evidence>
<sequence>MALSSVSSPTEELISIVDSVKKLRQCGLEPKDVVIEYLEKEEPNARSQAFSLITALALEQQVITKDDFGKSVSLFWNPSSQDILKYEPSKEISISLHRAIGSQITANYTTNEFITYLLQALEMTSQDFVAEDLPDSALLFHAVGILAQSQSNVLNAHILKGAINIVMSEMEPVLIDEYSQPIFLEDHQQSTH</sequence>
<accession>A0A135I5I8</accession>
<evidence type="ECO:0000313" key="2">
    <source>
        <dbReference type="Proteomes" id="UP000070529"/>
    </source>
</evidence>
<proteinExistence type="predicted"/>
<dbReference type="AlphaFoldDB" id="A0A135I5I8"/>
<dbReference type="OrthoDB" id="9919629at2"/>
<comment type="caution">
    <text evidence="1">The sequence shown here is derived from an EMBL/GenBank/DDBJ whole genome shotgun (WGS) entry which is preliminary data.</text>
</comment>
<protein>
    <submittedName>
        <fullName evidence="1">Uncharacterized protein</fullName>
    </submittedName>
</protein>
<dbReference type="EMBL" id="LNTY01000050">
    <property type="protein sequence ID" value="KXF80701.1"/>
    <property type="molecule type" value="Genomic_DNA"/>
</dbReference>
<organism evidence="1 2">
    <name type="scientific">Enterovibrio coralii</name>
    <dbReference type="NCBI Taxonomy" id="294935"/>
    <lineage>
        <taxon>Bacteria</taxon>
        <taxon>Pseudomonadati</taxon>
        <taxon>Pseudomonadota</taxon>
        <taxon>Gammaproteobacteria</taxon>
        <taxon>Vibrionales</taxon>
        <taxon>Vibrionaceae</taxon>
        <taxon>Enterovibrio</taxon>
    </lineage>
</organism>
<gene>
    <name evidence="1" type="ORF">ATN88_08695</name>
</gene>